<sequence length="95" mass="10454">MKELERVILAGRFRHGGNPILRWNFENVQVETDKAGVDALTDGLKELNLRADEFVVTGGGSAAEAFERLGYSASELKQKLTDPHGRRSSGRAIDL</sequence>
<dbReference type="EMBL" id="JACDXX010000012">
    <property type="protein sequence ID" value="MCB5411026.1"/>
    <property type="molecule type" value="Genomic_DNA"/>
</dbReference>
<organism evidence="1 2">
    <name type="scientific">Pseudogemmobacter faecipullorum</name>
    <dbReference type="NCBI Taxonomy" id="2755041"/>
    <lineage>
        <taxon>Bacteria</taxon>
        <taxon>Pseudomonadati</taxon>
        <taxon>Pseudomonadota</taxon>
        <taxon>Alphaproteobacteria</taxon>
        <taxon>Rhodobacterales</taxon>
        <taxon>Paracoccaceae</taxon>
        <taxon>Pseudogemmobacter</taxon>
    </lineage>
</organism>
<gene>
    <name evidence="1" type="ORF">H0485_13585</name>
</gene>
<accession>A0ABS8CNU5</accession>
<comment type="caution">
    <text evidence="1">The sequence shown here is derived from an EMBL/GenBank/DDBJ whole genome shotgun (WGS) entry which is preliminary data.</text>
</comment>
<reference evidence="1 2" key="1">
    <citation type="submission" date="2020-07" db="EMBL/GenBank/DDBJ databases">
        <title>Pseudogemmobacter sp. nov., isolated from poultry manure in Taiwan.</title>
        <authorList>
            <person name="Lin S.-Y."/>
            <person name="Tang Y.-S."/>
            <person name="Young C.-C."/>
        </authorList>
    </citation>
    <scope>NUCLEOTIDE SEQUENCE [LARGE SCALE GENOMIC DNA]</scope>
    <source>
        <strain evidence="1 2">CC-YST710</strain>
    </source>
</reference>
<evidence type="ECO:0000313" key="1">
    <source>
        <dbReference type="EMBL" id="MCB5411026.1"/>
    </source>
</evidence>
<dbReference type="Proteomes" id="UP001198571">
    <property type="component" value="Unassembled WGS sequence"/>
</dbReference>
<evidence type="ECO:0000313" key="2">
    <source>
        <dbReference type="Proteomes" id="UP001198571"/>
    </source>
</evidence>
<protein>
    <submittedName>
        <fullName evidence="1">Uncharacterized protein</fullName>
    </submittedName>
</protein>
<keyword evidence="2" id="KW-1185">Reference proteome</keyword>
<proteinExistence type="predicted"/>
<name>A0ABS8CNU5_9RHOB</name>